<dbReference type="AlphaFoldDB" id="A0A397VZZ6"/>
<dbReference type="Proteomes" id="UP000266673">
    <property type="component" value="Unassembled WGS sequence"/>
</dbReference>
<sequence>MNKENIAEEYNFKYFESSKYWTLIGYLTFCKKHNILRDKQTEHRRYEEDLEHIVDNVPAKKEQALEAKNALSCFRKLRKQQINNFWKSRDNKHQASVKQIFSDHENIENIQAFGSNIAQNNNGKLELSSQTLSKHPFPSYKKFSQMENLFWLNIERIGELPKMKLDLIEDITQFENDINSTVEHIKAACQKRKRNEPEYVYGVVTTGEKWGFTIVTTGNQIGAINKPIMIHLSNSNIENDMLKKDIVSLFLVLRTTILDKITSVKQPKTKIQRINRILNS</sequence>
<comment type="caution">
    <text evidence="1">The sequence shown here is derived from an EMBL/GenBank/DDBJ whole genome shotgun (WGS) entry which is preliminary data.</text>
</comment>
<proteinExistence type="predicted"/>
<reference evidence="1 2" key="1">
    <citation type="submission" date="2018-06" db="EMBL/GenBank/DDBJ databases">
        <title>Comparative genomics reveals the genomic features of Rhizophagus irregularis, R. cerebriforme, R. diaphanum and Gigaspora rosea, and their symbiotic lifestyle signature.</title>
        <authorList>
            <person name="Morin E."/>
            <person name="San Clemente H."/>
            <person name="Chen E.C.H."/>
            <person name="De La Providencia I."/>
            <person name="Hainaut M."/>
            <person name="Kuo A."/>
            <person name="Kohler A."/>
            <person name="Murat C."/>
            <person name="Tang N."/>
            <person name="Roy S."/>
            <person name="Loubradou J."/>
            <person name="Henrissat B."/>
            <person name="Grigoriev I.V."/>
            <person name="Corradi N."/>
            <person name="Roux C."/>
            <person name="Martin F.M."/>
        </authorList>
    </citation>
    <scope>NUCLEOTIDE SEQUENCE [LARGE SCALE GENOMIC DNA]</scope>
    <source>
        <strain evidence="1 2">DAOM 194757</strain>
    </source>
</reference>
<dbReference type="OrthoDB" id="2358876at2759"/>
<name>A0A397VZZ6_9GLOM</name>
<keyword evidence="2" id="KW-1185">Reference proteome</keyword>
<gene>
    <name evidence="1" type="ORF">C2G38_2137514</name>
</gene>
<evidence type="ECO:0000313" key="1">
    <source>
        <dbReference type="EMBL" id="RIB28074.1"/>
    </source>
</evidence>
<organism evidence="1 2">
    <name type="scientific">Gigaspora rosea</name>
    <dbReference type="NCBI Taxonomy" id="44941"/>
    <lineage>
        <taxon>Eukaryota</taxon>
        <taxon>Fungi</taxon>
        <taxon>Fungi incertae sedis</taxon>
        <taxon>Mucoromycota</taxon>
        <taxon>Glomeromycotina</taxon>
        <taxon>Glomeromycetes</taxon>
        <taxon>Diversisporales</taxon>
        <taxon>Gigasporaceae</taxon>
        <taxon>Gigaspora</taxon>
    </lineage>
</organism>
<accession>A0A397VZZ6</accession>
<evidence type="ECO:0000313" key="2">
    <source>
        <dbReference type="Proteomes" id="UP000266673"/>
    </source>
</evidence>
<protein>
    <submittedName>
        <fullName evidence="1">Uncharacterized protein</fullName>
    </submittedName>
</protein>
<dbReference type="EMBL" id="QKWP01000078">
    <property type="protein sequence ID" value="RIB28074.1"/>
    <property type="molecule type" value="Genomic_DNA"/>
</dbReference>